<feature type="transmembrane region" description="Helical" evidence="1">
    <location>
        <begin position="43"/>
        <end position="63"/>
    </location>
</feature>
<evidence type="ECO:0000313" key="3">
    <source>
        <dbReference type="Proteomes" id="UP000051562"/>
    </source>
</evidence>
<dbReference type="Proteomes" id="UP000051562">
    <property type="component" value="Unassembled WGS sequence"/>
</dbReference>
<sequence length="267" mass="29129">MATMAETLAAFTFCALLSASAVLGVKLRGWLPEEHLSDRNIEALRLVTSLLVTFAALVLSLQLSSVKAAFDKAYRDRGADAAQLAQLDECLRSYGADAEATRHILRGYTAAVIASTWPQEPRPTGVSYPDTSTMVREGEDVTLGRMLDRIGREISGLAPADELHRNLAAACRATYQQLQQRRWAVIEDVQGPVSPLFSSIVTFWLMLVFLSFGLQVPRKRLAAIVLAIGVVSISTVMFVITDLETHYGGLFGVPSLSMRNALASMLR</sequence>
<evidence type="ECO:0000256" key="1">
    <source>
        <dbReference type="SAM" id="Phobius"/>
    </source>
</evidence>
<comment type="caution">
    <text evidence="2">The sequence shown here is derived from an EMBL/GenBank/DDBJ whole genome shotgun (WGS) entry which is preliminary data.</text>
</comment>
<keyword evidence="1" id="KW-0472">Membrane</keyword>
<feature type="transmembrane region" description="Helical" evidence="1">
    <location>
        <begin position="196"/>
        <end position="215"/>
    </location>
</feature>
<dbReference type="STRING" id="53254.SAMN05660750_02011"/>
<dbReference type="AlphaFoldDB" id="A0A0Q3T378"/>
<accession>A0A0Q3T378</accession>
<gene>
    <name evidence="2" type="ORF">ARD30_07560</name>
</gene>
<evidence type="ECO:0000313" key="2">
    <source>
        <dbReference type="EMBL" id="KQK32114.1"/>
    </source>
</evidence>
<feature type="transmembrane region" description="Helical" evidence="1">
    <location>
        <begin position="221"/>
        <end position="240"/>
    </location>
</feature>
<dbReference type="Pfam" id="PF14023">
    <property type="entry name" value="Bestrophin-like"/>
    <property type="match status" value="1"/>
</dbReference>
<dbReference type="InterPro" id="IPR025333">
    <property type="entry name" value="DUF4239"/>
</dbReference>
<keyword evidence="3" id="KW-1185">Reference proteome</keyword>
<dbReference type="EMBL" id="LMAR01000006">
    <property type="protein sequence ID" value="KQK32114.1"/>
    <property type="molecule type" value="Genomic_DNA"/>
</dbReference>
<keyword evidence="1" id="KW-1133">Transmembrane helix</keyword>
<keyword evidence="1" id="KW-0812">Transmembrane</keyword>
<proteinExistence type="predicted"/>
<reference evidence="2 3" key="1">
    <citation type="submission" date="2015-10" db="EMBL/GenBank/DDBJ databases">
        <title>Draft genome of Bosea thiooxidans.</title>
        <authorList>
            <person name="Wang X."/>
        </authorList>
    </citation>
    <scope>NUCLEOTIDE SEQUENCE [LARGE SCALE GENOMIC DNA]</scope>
    <source>
        <strain evidence="2 3">CGMCC 9174</strain>
    </source>
</reference>
<evidence type="ECO:0008006" key="4">
    <source>
        <dbReference type="Google" id="ProtNLM"/>
    </source>
</evidence>
<protein>
    <recommendedName>
        <fullName evidence="4">DUF4239 domain-containing protein</fullName>
    </recommendedName>
</protein>
<organism evidence="2 3">
    <name type="scientific">Bosea thiooxidans</name>
    <dbReference type="NCBI Taxonomy" id="53254"/>
    <lineage>
        <taxon>Bacteria</taxon>
        <taxon>Pseudomonadati</taxon>
        <taxon>Pseudomonadota</taxon>
        <taxon>Alphaproteobacteria</taxon>
        <taxon>Hyphomicrobiales</taxon>
        <taxon>Boseaceae</taxon>
        <taxon>Bosea</taxon>
    </lineage>
</organism>
<name>A0A0Q3T378_9HYPH</name>